<dbReference type="UniPathway" id="UPA00011"/>
<feature type="domain" description="Carrier" evidence="5">
    <location>
        <begin position="1000"/>
        <end position="1074"/>
    </location>
</feature>
<dbReference type="GO" id="GO:0043041">
    <property type="term" value="P:amino acid activation for nonribosomal peptide biosynthetic process"/>
    <property type="evidence" value="ECO:0007669"/>
    <property type="project" value="TreeGrafter"/>
</dbReference>
<dbReference type="PROSITE" id="PS00012">
    <property type="entry name" value="PHOSPHOPANTETHEINE"/>
    <property type="match status" value="2"/>
</dbReference>
<dbReference type="Gene3D" id="3.30.559.30">
    <property type="entry name" value="Nonribosomal peptide synthetase, condensation domain"/>
    <property type="match status" value="3"/>
</dbReference>
<dbReference type="Proteomes" id="UP000290439">
    <property type="component" value="Chromosome"/>
</dbReference>
<reference evidence="6 7" key="1">
    <citation type="submission" date="2019-02" db="EMBL/GenBank/DDBJ databases">
        <authorList>
            <consortium name="Pathogen Informatics"/>
        </authorList>
    </citation>
    <scope>NUCLEOTIDE SEQUENCE [LARGE SCALE GENOMIC DNA]</scope>
    <source>
        <strain evidence="6 7">3012STDY6756504</strain>
    </source>
</reference>
<dbReference type="InterPro" id="IPR042099">
    <property type="entry name" value="ANL_N_sf"/>
</dbReference>
<dbReference type="InterPro" id="IPR010071">
    <property type="entry name" value="AA_adenyl_dom"/>
</dbReference>
<keyword evidence="3" id="KW-0597">Phosphoprotein</keyword>
<dbReference type="Gene3D" id="3.30.300.30">
    <property type="match status" value="2"/>
</dbReference>
<dbReference type="Gene3D" id="1.10.1200.10">
    <property type="entry name" value="ACP-like"/>
    <property type="match status" value="2"/>
</dbReference>
<feature type="compositionally biased region" description="Low complexity" evidence="4">
    <location>
        <begin position="462"/>
        <end position="473"/>
    </location>
</feature>
<dbReference type="Gene3D" id="3.40.50.12780">
    <property type="entry name" value="N-terminal domain of ligase-like"/>
    <property type="match status" value="1"/>
</dbReference>
<dbReference type="GO" id="GO:0008610">
    <property type="term" value="P:lipid biosynthetic process"/>
    <property type="evidence" value="ECO:0007669"/>
    <property type="project" value="UniProtKB-ARBA"/>
</dbReference>
<dbReference type="PROSITE" id="PS50075">
    <property type="entry name" value="CARRIER"/>
    <property type="match status" value="2"/>
</dbReference>
<dbReference type="FunFam" id="3.40.50.12780:FF:000012">
    <property type="entry name" value="Non-ribosomal peptide synthetase"/>
    <property type="match status" value="1"/>
</dbReference>
<dbReference type="InterPro" id="IPR036736">
    <property type="entry name" value="ACP-like_sf"/>
</dbReference>
<dbReference type="InterPro" id="IPR045851">
    <property type="entry name" value="AMP-bd_C_sf"/>
</dbReference>
<dbReference type="InterPro" id="IPR006162">
    <property type="entry name" value="Ppantetheine_attach_site"/>
</dbReference>
<dbReference type="FunFam" id="3.40.50.980:FF:000001">
    <property type="entry name" value="Non-ribosomal peptide synthetase"/>
    <property type="match status" value="1"/>
</dbReference>
<gene>
    <name evidence="6" type="primary">dhbF_5</name>
    <name evidence="6" type="ORF">NCTC10797_03186</name>
</gene>
<dbReference type="Gene3D" id="3.30.559.10">
    <property type="entry name" value="Chloramphenicol acetyltransferase-like domain"/>
    <property type="match status" value="3"/>
</dbReference>
<dbReference type="NCBIfam" id="TIGR01733">
    <property type="entry name" value="AA-adenyl-dom"/>
    <property type="match status" value="2"/>
</dbReference>
<dbReference type="SUPFAM" id="SSF56801">
    <property type="entry name" value="Acetyl-CoA synthetase-like"/>
    <property type="match status" value="2"/>
</dbReference>
<evidence type="ECO:0000259" key="5">
    <source>
        <dbReference type="PROSITE" id="PS50075"/>
    </source>
</evidence>
<dbReference type="FunFam" id="3.40.50.980:FF:000002">
    <property type="entry name" value="Enterobactin synthetase component F"/>
    <property type="match status" value="1"/>
</dbReference>
<evidence type="ECO:0000313" key="7">
    <source>
        <dbReference type="Proteomes" id="UP000290439"/>
    </source>
</evidence>
<accession>A0A4V6ICL6</accession>
<dbReference type="Pfam" id="PF00501">
    <property type="entry name" value="AMP-binding"/>
    <property type="match status" value="2"/>
</dbReference>
<dbReference type="GO" id="GO:0044550">
    <property type="term" value="P:secondary metabolite biosynthetic process"/>
    <property type="evidence" value="ECO:0007669"/>
    <property type="project" value="TreeGrafter"/>
</dbReference>
<dbReference type="Pfam" id="PF00550">
    <property type="entry name" value="PP-binding"/>
    <property type="match status" value="2"/>
</dbReference>
<dbReference type="Pfam" id="PF00668">
    <property type="entry name" value="Condensation"/>
    <property type="match status" value="3"/>
</dbReference>
<dbReference type="GO" id="GO:0031177">
    <property type="term" value="F:phosphopantetheine binding"/>
    <property type="evidence" value="ECO:0007669"/>
    <property type="project" value="InterPro"/>
</dbReference>
<dbReference type="InterPro" id="IPR023213">
    <property type="entry name" value="CAT-like_dom_sf"/>
</dbReference>
<dbReference type="InterPro" id="IPR020806">
    <property type="entry name" value="PKS_PP-bd"/>
</dbReference>
<dbReference type="SUPFAM" id="SSF47336">
    <property type="entry name" value="ACP-like"/>
    <property type="match status" value="2"/>
</dbReference>
<dbReference type="InterPro" id="IPR020845">
    <property type="entry name" value="AMP-binding_CS"/>
</dbReference>
<dbReference type="PANTHER" id="PTHR45527">
    <property type="entry name" value="NONRIBOSOMAL PEPTIDE SYNTHETASE"/>
    <property type="match status" value="1"/>
</dbReference>
<dbReference type="InterPro" id="IPR025110">
    <property type="entry name" value="AMP-bd_C"/>
</dbReference>
<dbReference type="RefSeq" id="WP_130917630.1">
    <property type="nucleotide sequence ID" value="NZ_LR215973.1"/>
</dbReference>
<evidence type="ECO:0000256" key="3">
    <source>
        <dbReference type="ARBA" id="ARBA00022553"/>
    </source>
</evidence>
<organism evidence="6 7">
    <name type="scientific">Nocardia cyriacigeorgica</name>
    <dbReference type="NCBI Taxonomy" id="135487"/>
    <lineage>
        <taxon>Bacteria</taxon>
        <taxon>Bacillati</taxon>
        <taxon>Actinomycetota</taxon>
        <taxon>Actinomycetes</taxon>
        <taxon>Mycobacteriales</taxon>
        <taxon>Nocardiaceae</taxon>
        <taxon>Nocardia</taxon>
    </lineage>
</organism>
<dbReference type="Pfam" id="PF13193">
    <property type="entry name" value="AMP-binding_C"/>
    <property type="match status" value="2"/>
</dbReference>
<feature type="region of interest" description="Disordered" evidence="4">
    <location>
        <begin position="458"/>
        <end position="488"/>
    </location>
</feature>
<dbReference type="PANTHER" id="PTHR45527:SF1">
    <property type="entry name" value="FATTY ACID SYNTHASE"/>
    <property type="match status" value="1"/>
</dbReference>
<dbReference type="Gene3D" id="3.40.50.980">
    <property type="match status" value="2"/>
</dbReference>
<dbReference type="CDD" id="cd17643">
    <property type="entry name" value="A_NRPS_Cytc1-like"/>
    <property type="match status" value="1"/>
</dbReference>
<evidence type="ECO:0000256" key="1">
    <source>
        <dbReference type="ARBA" id="ARBA00001957"/>
    </source>
</evidence>
<dbReference type="SMART" id="SM00823">
    <property type="entry name" value="PKS_PP"/>
    <property type="match status" value="2"/>
</dbReference>
<dbReference type="GO" id="GO:0005737">
    <property type="term" value="C:cytoplasm"/>
    <property type="evidence" value="ECO:0007669"/>
    <property type="project" value="TreeGrafter"/>
</dbReference>
<keyword evidence="2" id="KW-0596">Phosphopantetheine</keyword>
<evidence type="ECO:0000256" key="4">
    <source>
        <dbReference type="SAM" id="MobiDB-lite"/>
    </source>
</evidence>
<name>A0A4V6ICL6_9NOCA</name>
<comment type="cofactor">
    <cofactor evidence="1">
        <name>pantetheine 4'-phosphate</name>
        <dbReference type="ChEBI" id="CHEBI:47942"/>
    </cofactor>
</comment>
<dbReference type="EMBL" id="LR215973">
    <property type="protein sequence ID" value="VFA99403.1"/>
    <property type="molecule type" value="Genomic_DNA"/>
</dbReference>
<feature type="domain" description="Carrier" evidence="5">
    <location>
        <begin position="2028"/>
        <end position="2103"/>
    </location>
</feature>
<evidence type="ECO:0000256" key="2">
    <source>
        <dbReference type="ARBA" id="ARBA00022450"/>
    </source>
</evidence>
<dbReference type="InterPro" id="IPR000873">
    <property type="entry name" value="AMP-dep_synth/lig_dom"/>
</dbReference>
<evidence type="ECO:0000313" key="6">
    <source>
        <dbReference type="EMBL" id="VFA99403.1"/>
    </source>
</evidence>
<sequence length="2566" mass="273905">MPASTRRWPLTVAQQEIWAGTVRDETGRRFLVGGYVHLHGRIDAEVFERALRSAVAGSETLRAGVDLSGSHPCQVVHDCTEWVLHRRDFTEAADRLAAVRAFIDAEFERPYDLSRPPLFDHYLLDLGAEGYVWFLRAHHLIFDGGASLALIRRVARTYGDLLAGGTAPTTVFDTMSALVEGDHRYRASRRFADDRAFWGERLAGAGDAPTFAQAPIAPHRPAPIRHRGDLSAERWRAFRDGAARYGVGWPALFAATTAALLHADTGARSVVLGLTVPAKRSWHALGMTSNIVPLRIPVDPAAPLGDLAATAQAEFRTVLRHQHYRRFDMLADGLVAGGERRMAGPTLNIMPMPHDITFGAVTATLHEVAPGHTDGFSIGVYDNGSPTLRIDFDTSSDRWSPGELAAHHARYLSALEAVAAAPAELPLARLRYSDHIRATHASAEAAPTSSGLIASDEHGIDARTPCPRRAAPPSGEQTAPAPGNDGPAGTIAEWFARSALAAGDSVAVTHGDETLTYAELDRRAGALARAIAGHGVGAGDFVVVAVPRSVELVVAIVAVVKSGAAYVPLEPAQPAERTTAILADAEPALLITTPETTIRSDRLPVLLIGPGPVMDGAGRPDGSPDAEPLHPSIRPADPAYVIYTSGSTGAPKGVVVTHANVVRLFTATQPWFEFGHDDVWTLLHSIAFDFSVWEMWGALLYGGRLVVVDADTARAPADFVELLIRERVTVLNQTPSAFGLLAATARADTEFAVRVLIFSGEALPPAALGDWPSRYPRQRLVNMYGATETTVLTTAHVLGSAPDGEALGGIIGDPIADLRCYVLDSALRPVADGIPGELYISGPGVAAGYLRRPGLTAARFVADPFGPPGAVMYRSGDRARRTTAGLEYLGRADRQVKIRGYRIEPGEVEAALARQPGVSAAAVVPEELAGIGVRLVGYVVTSETDTAQIRAALTDLLPQQSIPALLVAIRELPLTGNGKVDHRALRAIRTGLDAAGDAEPPRTEREEALLEAFVTAVGHTGFGVTDEFFAVGGDSILAIRVVDLAREQGLVISTKDVFTHRTVRALAAVAQTVPAPVIAPASRPIEIPGDERDRLVRRFGPIADLLPVTPLQTGLLFHSTLADSAEDPYVVQLHLMMRGDLRPDRLRAAARTVIERHPQLGGAFSVGEQPVFVVPELREPRWYSVDLGADQPRTRAEKIESITDRDRRGIDLAVPPLLAFSLVGSGEQQWRLILTVHHALVDGWSLGLLLRELFLAYQGVELPAPQPYRRFLDQLAARPVAPARRAWRRVLEGAEPCLVGRASAPQGEAITRTARVPDDVTTALTARAAERGLTTNSVIQAIWALQLAALTGNTDIVFGIAVSGRADGVDTSATIGMLLNTVPVRIRLCPAETGYDLAARIQAQRTELLDHDHLGLGEILGTRRAGALFDAALAFENHPIDTAALLGTDLTVTAIDSRDRTHYPLALTVYPVGGLVLRLTVRPESLIAQTTADEIMAAILATCAGLAQAPDNAVAGLPAASPEVLARTRAFGRGPAVPTDERPLGAVFAAMAAAGPDRPALWWAGAEISYRDLSARANRLAHRLAEQHDVRLGTCVGLRLPRSPELVVAILALAELGAICVPLHEQDPPGRVAHIVERTGVTVLLDDLDELRAMERAAAGYSPDRPGCLVPADSTAWLMFTSGSTGVPKGTRITHRGIVARCLDATASGPEHERILLHSPYTWDSVVTELWRPLLTGHCAVVAPAGPMAAPDFRAVLAAGAVTSLFLSAGLLTALADQLADSFAELRMLASAGDVMVPAAVRAARAVDADLPVVNTYGPVEATTFATTHAVAAGPLGDTPVPIGRPVDNTEVWVLDPLLRPAPPGVTGEIYLSGAGLADGYHDLRATTAARFVANPFGAMGSRMYRTGDRGSWGGDGVLRFAGRGDRQVKVNGIRVEPGEIEAALQREPGVTAAVVIARRTGTGTTLAGYVVAEADIDPVAVRARLATTLPGYLVPATVIRLPSLPLTVNGKVDRTALPMPAVTMADTARTPRQELLAGHFTTVLGIPEIGIEDDFFGIGGNSLAAIRLVGAVSRELGVTVTLRDLFEAPTIAALDRRLDGRRARTDRTPPPIRFEPRPPTLPLSPAQQRFWTINYLSEGRADYLMAAALELRGGLDATALRTAIGDVVCRHEVLRTVLPYGPSGPAQQIQQFHPDAVDFRSVELADDAAVDRELATEAGTGFRLLSQAPCRARLYRLGPRRHVLLVVLHHSAGDGESMVALFRDIEFAYQARTGGHEPAWPAPAVQYADYTLWLRDRMGTEADPDSPMSAQARYWRARLADLPTHPPLPVDHARTAGPQSRAAAVPIDLTAQQHARLAETARGCGASTYMALHAALVCGLTGMGTGTDLVIGTALSGRDTAELDTLLGCAVHTVLIRTDTASAPTFRDLIRQVRDRVLEATEHKEYPFDRLMAELNPAGAPTHHPIPQIATTFVRETLPATAFDGIDLTLRPVLPQHTEFEVLVSLREVLTGDGEPAGIRGHLVYAADLWEPATMSALVDRIHGAVAALTADVDRTLGSQLAGRN</sequence>
<dbReference type="InterPro" id="IPR001242">
    <property type="entry name" value="Condensation_dom"/>
</dbReference>
<dbReference type="PROSITE" id="PS00455">
    <property type="entry name" value="AMP_BINDING"/>
    <property type="match status" value="2"/>
</dbReference>
<proteinExistence type="predicted"/>
<protein>
    <submittedName>
        <fullName evidence="6">Dimodular nonribosomal peptide synthase</fullName>
    </submittedName>
</protein>
<dbReference type="GO" id="GO:0003824">
    <property type="term" value="F:catalytic activity"/>
    <property type="evidence" value="ECO:0007669"/>
    <property type="project" value="InterPro"/>
</dbReference>
<dbReference type="Gene3D" id="2.30.38.10">
    <property type="entry name" value="Luciferase, Domain 3"/>
    <property type="match status" value="1"/>
</dbReference>
<dbReference type="SUPFAM" id="SSF52777">
    <property type="entry name" value="CoA-dependent acyltransferases"/>
    <property type="match status" value="6"/>
</dbReference>
<dbReference type="InterPro" id="IPR009081">
    <property type="entry name" value="PP-bd_ACP"/>
</dbReference>